<feature type="compositionally biased region" description="Acidic residues" evidence="1">
    <location>
        <begin position="168"/>
        <end position="183"/>
    </location>
</feature>
<feature type="region of interest" description="Disordered" evidence="1">
    <location>
        <begin position="248"/>
        <end position="272"/>
    </location>
</feature>
<organism evidence="2 3">
    <name type="scientific">Streblomastix strix</name>
    <dbReference type="NCBI Taxonomy" id="222440"/>
    <lineage>
        <taxon>Eukaryota</taxon>
        <taxon>Metamonada</taxon>
        <taxon>Preaxostyla</taxon>
        <taxon>Oxymonadida</taxon>
        <taxon>Streblomastigidae</taxon>
        <taxon>Streblomastix</taxon>
    </lineage>
</organism>
<dbReference type="Proteomes" id="UP000324800">
    <property type="component" value="Unassembled WGS sequence"/>
</dbReference>
<evidence type="ECO:0000256" key="1">
    <source>
        <dbReference type="SAM" id="MobiDB-lite"/>
    </source>
</evidence>
<evidence type="ECO:0000313" key="2">
    <source>
        <dbReference type="EMBL" id="KAA6364578.1"/>
    </source>
</evidence>
<dbReference type="EMBL" id="SNRW01021480">
    <property type="protein sequence ID" value="KAA6364578.1"/>
    <property type="molecule type" value="Genomic_DNA"/>
</dbReference>
<dbReference type="Gene3D" id="3.90.70.80">
    <property type="match status" value="1"/>
</dbReference>
<feature type="region of interest" description="Disordered" evidence="1">
    <location>
        <begin position="96"/>
        <end position="189"/>
    </location>
</feature>
<protein>
    <recommendedName>
        <fullName evidence="4">OTU domain-containing protein</fullName>
    </recommendedName>
</protein>
<dbReference type="CDD" id="cd22758">
    <property type="entry name" value="OTU_232R-like"/>
    <property type="match status" value="1"/>
</dbReference>
<evidence type="ECO:0008006" key="4">
    <source>
        <dbReference type="Google" id="ProtNLM"/>
    </source>
</evidence>
<name>A0A5J4U2K1_9EUKA</name>
<gene>
    <name evidence="2" type="ORF">EZS28_039896</name>
</gene>
<sequence>MDAHTSRDDLEAVTTLAQERITLLTFPSAITHIIRPVDRVIAREFRRCFRKLFHRLAERARNEIIGGKLSTAIKRELIVQAAYDASCQSRYVIDDSAAPRHPEGRKTSRKTASARNLTKELCPDKIKRKQNPQEDQNRNKIRRLNSAESHSYERVSKQLQEEKNNDVDSAEWEDLGNESSEEYVETKLGKSAKNKRDYAYFPTQEKIITRSGGEQRKCNDFVEENSILEQISAKELIKSKKTAKQRGKAITESTKSEKAAVPEQNSIFKDNNQEKEKSGKFKYLKQKIATTLSLKEMKLELSGLERSIINNRGNGNCQFIAVSQQLYGTNKLHRQIRVMAVQELIENKEKYQEEFDDSKSLKEYADKMICDGEFADARINLPMCQSQKVNLRIYLGDNHFETININAQK</sequence>
<accession>A0A5J4U2K1</accession>
<comment type="caution">
    <text evidence="2">The sequence shown here is derived from an EMBL/GenBank/DDBJ whole genome shotgun (WGS) entry which is preliminary data.</text>
</comment>
<dbReference type="OrthoDB" id="409956at2759"/>
<dbReference type="AlphaFoldDB" id="A0A5J4U2K1"/>
<feature type="compositionally biased region" description="Basic and acidic residues" evidence="1">
    <location>
        <begin position="117"/>
        <end position="138"/>
    </location>
</feature>
<evidence type="ECO:0000313" key="3">
    <source>
        <dbReference type="Proteomes" id="UP000324800"/>
    </source>
</evidence>
<feature type="compositionally biased region" description="Basic and acidic residues" evidence="1">
    <location>
        <begin position="97"/>
        <end position="106"/>
    </location>
</feature>
<reference evidence="2 3" key="1">
    <citation type="submission" date="2019-03" db="EMBL/GenBank/DDBJ databases">
        <title>Single cell metagenomics reveals metabolic interactions within the superorganism composed of flagellate Streblomastix strix and complex community of Bacteroidetes bacteria on its surface.</title>
        <authorList>
            <person name="Treitli S.C."/>
            <person name="Kolisko M."/>
            <person name="Husnik F."/>
            <person name="Keeling P."/>
            <person name="Hampl V."/>
        </authorList>
    </citation>
    <scope>NUCLEOTIDE SEQUENCE [LARGE SCALE GENOMIC DNA]</scope>
    <source>
        <strain evidence="2">ST1C</strain>
    </source>
</reference>
<feature type="compositionally biased region" description="Basic and acidic residues" evidence="1">
    <location>
        <begin position="150"/>
        <end position="166"/>
    </location>
</feature>
<dbReference type="InterPro" id="IPR038765">
    <property type="entry name" value="Papain-like_cys_pep_sf"/>
</dbReference>
<proteinExistence type="predicted"/>
<dbReference type="SUPFAM" id="SSF54001">
    <property type="entry name" value="Cysteine proteinases"/>
    <property type="match status" value="1"/>
</dbReference>